<dbReference type="KEGG" id="psin:CAK95_24795"/>
<reference evidence="5 6" key="1">
    <citation type="submission" date="2017-05" db="EMBL/GenBank/DDBJ databases">
        <title>Full genome sequence of Pseudorhodoplanes sinuspersici.</title>
        <authorList>
            <person name="Dastgheib S.M.M."/>
            <person name="Shavandi M."/>
            <person name="Tirandaz H."/>
        </authorList>
    </citation>
    <scope>NUCLEOTIDE SEQUENCE [LARGE SCALE GENOMIC DNA]</scope>
    <source>
        <strain evidence="5 6">RIPI110</strain>
    </source>
</reference>
<evidence type="ECO:0000256" key="3">
    <source>
        <dbReference type="ARBA" id="ARBA00022801"/>
    </source>
</evidence>
<proteinExistence type="inferred from homology"/>
<dbReference type="GO" id="GO:0016787">
    <property type="term" value="F:hydrolase activity"/>
    <property type="evidence" value="ECO:0007669"/>
    <property type="project" value="UniProtKB-KW"/>
</dbReference>
<dbReference type="Proteomes" id="UP000194137">
    <property type="component" value="Chromosome"/>
</dbReference>
<evidence type="ECO:0000256" key="1">
    <source>
        <dbReference type="ARBA" id="ARBA00007749"/>
    </source>
</evidence>
<evidence type="ECO:0000313" key="5">
    <source>
        <dbReference type="EMBL" id="ARQ01958.1"/>
    </source>
</evidence>
<dbReference type="Pfam" id="PF00753">
    <property type="entry name" value="Lactamase_B"/>
    <property type="match status" value="1"/>
</dbReference>
<evidence type="ECO:0000313" key="6">
    <source>
        <dbReference type="Proteomes" id="UP000194137"/>
    </source>
</evidence>
<dbReference type="SUPFAM" id="SSF56281">
    <property type="entry name" value="Metallo-hydrolase/oxidoreductase"/>
    <property type="match status" value="1"/>
</dbReference>
<dbReference type="SMART" id="SM00849">
    <property type="entry name" value="Lactamase_B"/>
    <property type="match status" value="1"/>
</dbReference>
<dbReference type="STRING" id="1235591.CAK95_24795"/>
<dbReference type="OrthoDB" id="9773738at2"/>
<dbReference type="InterPro" id="IPR001279">
    <property type="entry name" value="Metallo-B-lactamas"/>
</dbReference>
<name>A0A1W6ZXF3_9HYPH</name>
<dbReference type="InterPro" id="IPR051013">
    <property type="entry name" value="MBL_superfamily_lactonases"/>
</dbReference>
<dbReference type="EMBL" id="CP021112">
    <property type="protein sequence ID" value="ARQ01958.1"/>
    <property type="molecule type" value="Genomic_DNA"/>
</dbReference>
<evidence type="ECO:0000256" key="4">
    <source>
        <dbReference type="ARBA" id="ARBA00022833"/>
    </source>
</evidence>
<dbReference type="PANTHER" id="PTHR42978:SF6">
    <property type="entry name" value="QUORUM-QUENCHING LACTONASE YTNP-RELATED"/>
    <property type="match status" value="1"/>
</dbReference>
<dbReference type="Gene3D" id="3.60.15.10">
    <property type="entry name" value="Ribonuclease Z/Hydroxyacylglutathione hydrolase-like"/>
    <property type="match status" value="1"/>
</dbReference>
<dbReference type="AlphaFoldDB" id="A0A1W6ZXF3"/>
<comment type="similarity">
    <text evidence="1">Belongs to the metallo-beta-lactamase superfamily.</text>
</comment>
<protein>
    <submittedName>
        <fullName evidence="5">Uncharacterized protein</fullName>
    </submittedName>
</protein>
<accession>A0A1W6ZXF3</accession>
<keyword evidence="3" id="KW-0378">Hydrolase</keyword>
<dbReference type="PANTHER" id="PTHR42978">
    <property type="entry name" value="QUORUM-QUENCHING LACTONASE YTNP-RELATED-RELATED"/>
    <property type="match status" value="1"/>
</dbReference>
<keyword evidence="6" id="KW-1185">Reference proteome</keyword>
<dbReference type="RefSeq" id="WP_157699737.1">
    <property type="nucleotide sequence ID" value="NZ_CP021112.1"/>
</dbReference>
<organism evidence="5 6">
    <name type="scientific">Pseudorhodoplanes sinuspersici</name>
    <dbReference type="NCBI Taxonomy" id="1235591"/>
    <lineage>
        <taxon>Bacteria</taxon>
        <taxon>Pseudomonadati</taxon>
        <taxon>Pseudomonadota</taxon>
        <taxon>Alphaproteobacteria</taxon>
        <taxon>Hyphomicrobiales</taxon>
        <taxon>Pseudorhodoplanes</taxon>
    </lineage>
</organism>
<dbReference type="InterPro" id="IPR036866">
    <property type="entry name" value="RibonucZ/Hydroxyglut_hydro"/>
</dbReference>
<keyword evidence="4" id="KW-0862">Zinc</keyword>
<gene>
    <name evidence="5" type="ORF">CAK95_24795</name>
</gene>
<keyword evidence="2" id="KW-0479">Metal-binding</keyword>
<evidence type="ECO:0000256" key="2">
    <source>
        <dbReference type="ARBA" id="ARBA00022723"/>
    </source>
</evidence>
<dbReference type="CDD" id="cd07720">
    <property type="entry name" value="OPHC2-like_MBL-fold"/>
    <property type="match status" value="1"/>
</dbReference>
<sequence length="315" mass="33428">MTSLTRRHVLGGTAAIALSGHKAFAQTQEQPGFRALKVGDIEVIVLSDGTRRSKLTASPSRSASLEQFQDALAAESLPRDEIATSFQPVLVKNGSRTILIDTGNGPRTLEAGTGRTAANLVAAGVDPKQIDTVIISHFHGDHIGGLVLADGASAFPNAAIKVPLNEWDYWLDDVNMNKAADGSNLQNAHANVRRVFNAIVGKNLAKYEWGKEIAPGITAIGTPGHTPGHTSFVIASGDSKLLVQADVTSGIGLVFVRNPNWFAGGDMDGPMAVATRRKLYDMLAAERMPTTAYHLPFPAVGHIERSGSGYRFTPA</sequence>
<dbReference type="GO" id="GO:0046872">
    <property type="term" value="F:metal ion binding"/>
    <property type="evidence" value="ECO:0007669"/>
    <property type="project" value="UniProtKB-KW"/>
</dbReference>